<dbReference type="SMART" id="SM00248">
    <property type="entry name" value="ANK"/>
    <property type="match status" value="2"/>
</dbReference>
<evidence type="ECO:0000256" key="4">
    <source>
        <dbReference type="SAM" id="MobiDB-lite"/>
    </source>
</evidence>
<name>A0A4C2E9X0_9SACH</name>
<dbReference type="PROSITE" id="PS50297">
    <property type="entry name" value="ANK_REP_REGION"/>
    <property type="match status" value="2"/>
</dbReference>
<feature type="region of interest" description="Disordered" evidence="4">
    <location>
        <begin position="625"/>
        <end position="646"/>
    </location>
</feature>
<dbReference type="Proteomes" id="UP000301737">
    <property type="component" value="Unassembled WGS sequence"/>
</dbReference>
<comment type="caution">
    <text evidence="6">The sequence shown here is derived from an EMBL/GenBank/DDBJ whole genome shotgun (WGS) entry which is preliminary data.</text>
</comment>
<evidence type="ECO:0000313" key="6">
    <source>
        <dbReference type="EMBL" id="GCF00975.1"/>
    </source>
</evidence>
<dbReference type="GO" id="GO:0003713">
    <property type="term" value="F:transcription coactivator activity"/>
    <property type="evidence" value="ECO:0007669"/>
    <property type="project" value="TreeGrafter"/>
</dbReference>
<dbReference type="AlphaFoldDB" id="A0A4C2E9X0"/>
<keyword evidence="2 3" id="KW-0040">ANK repeat</keyword>
<feature type="compositionally biased region" description="Acidic residues" evidence="4">
    <location>
        <begin position="635"/>
        <end position="646"/>
    </location>
</feature>
<feature type="compositionally biased region" description="Polar residues" evidence="4">
    <location>
        <begin position="221"/>
        <end position="230"/>
    </location>
</feature>
<dbReference type="Pfam" id="PF18530">
    <property type="entry name" value="Swi6_N"/>
    <property type="match status" value="1"/>
</dbReference>
<dbReference type="SUPFAM" id="SSF48403">
    <property type="entry name" value="Ankyrin repeat"/>
    <property type="match status" value="1"/>
</dbReference>
<dbReference type="GO" id="GO:0045944">
    <property type="term" value="P:positive regulation of transcription by RNA polymerase II"/>
    <property type="evidence" value="ECO:0007669"/>
    <property type="project" value="UniProtKB-ARBA"/>
</dbReference>
<feature type="repeat" description="ANK" evidence="3">
    <location>
        <begin position="329"/>
        <end position="361"/>
    </location>
</feature>
<feature type="domain" description="Swi6 N-terminal" evidence="5">
    <location>
        <begin position="4"/>
        <end position="109"/>
    </location>
</feature>
<organism evidence="6 7">
    <name type="scientific">Zygosaccharomyces mellis</name>
    <dbReference type="NCBI Taxonomy" id="42258"/>
    <lineage>
        <taxon>Eukaryota</taxon>
        <taxon>Fungi</taxon>
        <taxon>Dikarya</taxon>
        <taxon>Ascomycota</taxon>
        <taxon>Saccharomycotina</taxon>
        <taxon>Saccharomycetes</taxon>
        <taxon>Saccharomycetales</taxon>
        <taxon>Saccharomycetaceae</taxon>
        <taxon>Zygosaccharomyces</taxon>
    </lineage>
</organism>
<dbReference type="InterPro" id="IPR051642">
    <property type="entry name" value="SWI6-like"/>
</dbReference>
<dbReference type="OrthoDB" id="6718656at2759"/>
<dbReference type="InterPro" id="IPR036770">
    <property type="entry name" value="Ankyrin_rpt-contain_sf"/>
</dbReference>
<dbReference type="Gene3D" id="1.25.40.20">
    <property type="entry name" value="Ankyrin repeat-containing domain"/>
    <property type="match status" value="1"/>
</dbReference>
<keyword evidence="7" id="KW-1185">Reference proteome</keyword>
<gene>
    <name evidence="6" type="primary">SWI6</name>
    <name evidence="6" type="ORF">ZYGM_002418</name>
</gene>
<feature type="repeat" description="ANK" evidence="3">
    <location>
        <begin position="467"/>
        <end position="499"/>
    </location>
</feature>
<accession>A0A4C2E9X0</accession>
<dbReference type="GO" id="GO:0030907">
    <property type="term" value="C:MBF transcription complex"/>
    <property type="evidence" value="ECO:0007669"/>
    <property type="project" value="TreeGrafter"/>
</dbReference>
<dbReference type="PROSITE" id="PS50088">
    <property type="entry name" value="ANK_REPEAT"/>
    <property type="match status" value="2"/>
</dbReference>
<keyword evidence="1" id="KW-0677">Repeat</keyword>
<feature type="region of interest" description="Disordered" evidence="4">
    <location>
        <begin position="112"/>
        <end position="230"/>
    </location>
</feature>
<evidence type="ECO:0000256" key="3">
    <source>
        <dbReference type="PROSITE-ProRule" id="PRU00023"/>
    </source>
</evidence>
<dbReference type="Pfam" id="PF00023">
    <property type="entry name" value="Ank"/>
    <property type="match status" value="2"/>
</dbReference>
<dbReference type="Gene3D" id="3.10.260.30">
    <property type="match status" value="1"/>
</dbReference>
<dbReference type="PANTHER" id="PTHR43828:SF3">
    <property type="entry name" value="CHROMO DOMAIN-CONTAINING PROTEIN"/>
    <property type="match status" value="1"/>
</dbReference>
<sequence>MSVIEVTKLIGEEGHQIPLTLKKSNETGYFLLKPFLPLLRQLLADEGDATVDDVDNTEIAVQQEDHILSKYGILVDTDGSNEKWITGEKAFELMQLLNISQLFQEDFEKQTNANENHQQHQHQQYEQQHQHQRQQESSQVQDHTRSGETVNEQGLEGLKNESDDGGASSHSSDKGENVSANNGHKRANNELGINVEAQRELGSPLKRLRLDRNSPPDETMASFTTTTDAKPTEVSNARPIITYNHDMNPSLVSVPLSIKRSQSPPVIPDNNQRMKLEAFLQRLLFPEVQDLSSVAHDTHHHMSFETLLHEVDMTFPDVSLNLNVPVDEHGNTPLHWLASIANLDVVKQLVKNGSNRFLGDNSGESALVKAVKSVNNYDSGTFEELLDYLYPCLILEDSMNRTILHHIVITSGMTGCSSAAKYYLDILMGWIVKKQSRPIECSGSDSIIDTLDLKWVISHMLNAPDSNGDTCLNIASRLGNVALVDALLDYGADPYVANKAGLRPVDFGAGTSKLLSNGMSTTGLNHLADPISTTVSDAKVPDTISLIEEMQSLLETVSKDYDSEVKDHQEKLDRLHKDLNSNREVLAACRDRLAHAKQLQDEHTLLKEQLTNIKKEIQEEEESFRLESKQLGLSPDDDAGADWDSSEFDADEPFRVDFIYDILESKLVNEYGGNIDKLLAVESVDKIMEHVRSNCLQNGEDKLETMLPPSFLLKARINAYKKNGERLDSAIETIKQKQGDLESKFRRVLCLCLKVDEDKVDGMLDGLLQAISSEDPQDVDTEEMQDFLKKHAV</sequence>
<evidence type="ECO:0000256" key="1">
    <source>
        <dbReference type="ARBA" id="ARBA00022737"/>
    </source>
</evidence>
<proteinExistence type="predicted"/>
<dbReference type="EMBL" id="BIMX01000024">
    <property type="protein sequence ID" value="GCF00975.1"/>
    <property type="molecule type" value="Genomic_DNA"/>
</dbReference>
<protein>
    <submittedName>
        <fullName evidence="6">Transcriptional regulator swi6</fullName>
    </submittedName>
</protein>
<dbReference type="PANTHER" id="PTHR43828">
    <property type="entry name" value="ASPARAGINASE"/>
    <property type="match status" value="1"/>
</dbReference>
<reference evidence="6 7" key="1">
    <citation type="submission" date="2019-01" db="EMBL/GenBank/DDBJ databases">
        <title>Draft Genome Sequencing of Zygosaccharomyces mellis Ca-7.</title>
        <authorList>
            <person name="Shiwa Y."/>
            <person name="Kanesaki Y."/>
            <person name="Ishige T."/>
            <person name="Mura K."/>
            <person name="Hori T."/>
            <person name="Tamura T."/>
        </authorList>
    </citation>
    <scope>NUCLEOTIDE SEQUENCE [LARGE SCALE GENOMIC DNA]</scope>
    <source>
        <strain evidence="6 7">Ca-7</strain>
    </source>
</reference>
<dbReference type="InterPro" id="IPR040822">
    <property type="entry name" value="Swi6_N"/>
</dbReference>
<dbReference type="GO" id="GO:0033309">
    <property type="term" value="C:SBF transcription complex"/>
    <property type="evidence" value="ECO:0007669"/>
    <property type="project" value="TreeGrafter"/>
</dbReference>
<evidence type="ECO:0000313" key="7">
    <source>
        <dbReference type="Proteomes" id="UP000301737"/>
    </source>
</evidence>
<dbReference type="InterPro" id="IPR002110">
    <property type="entry name" value="Ankyrin_rpt"/>
</dbReference>
<evidence type="ECO:0000256" key="2">
    <source>
        <dbReference type="ARBA" id="ARBA00023043"/>
    </source>
</evidence>
<evidence type="ECO:0000259" key="5">
    <source>
        <dbReference type="Pfam" id="PF18530"/>
    </source>
</evidence>